<dbReference type="PRINTS" id="PR00702">
    <property type="entry name" value="ACRIFLAVINRP"/>
</dbReference>
<comment type="caution">
    <text evidence="2">The sequence shown here is derived from an EMBL/GenBank/DDBJ whole genome shotgun (WGS) entry which is preliminary data.</text>
</comment>
<feature type="transmembrane region" description="Helical" evidence="1">
    <location>
        <begin position="957"/>
        <end position="976"/>
    </location>
</feature>
<dbReference type="SUPFAM" id="SSF82693">
    <property type="entry name" value="Multidrug efflux transporter AcrB pore domain, PN1, PN2, PC1 and PC2 subdomains"/>
    <property type="match status" value="2"/>
</dbReference>
<dbReference type="PANTHER" id="PTHR32063">
    <property type="match status" value="1"/>
</dbReference>
<dbReference type="Gene3D" id="1.20.1640.10">
    <property type="entry name" value="Multidrug efflux transporter AcrB transmembrane domain"/>
    <property type="match status" value="2"/>
</dbReference>
<evidence type="ECO:0000313" key="2">
    <source>
        <dbReference type="EMBL" id="MDR7346707.1"/>
    </source>
</evidence>
<dbReference type="Gene3D" id="3.30.2090.10">
    <property type="entry name" value="Multidrug efflux transporter AcrB TolC docking domain, DN and DC subdomains"/>
    <property type="match status" value="2"/>
</dbReference>
<feature type="transmembrane region" description="Helical" evidence="1">
    <location>
        <begin position="982"/>
        <end position="1009"/>
    </location>
</feature>
<accession>A0ABU2AZC5</accession>
<dbReference type="SUPFAM" id="SSF82866">
    <property type="entry name" value="Multidrug efflux transporter AcrB transmembrane domain"/>
    <property type="match status" value="2"/>
</dbReference>
<feature type="transmembrane region" description="Helical" evidence="1">
    <location>
        <begin position="12"/>
        <end position="33"/>
    </location>
</feature>
<evidence type="ECO:0000313" key="3">
    <source>
        <dbReference type="Proteomes" id="UP001183794"/>
    </source>
</evidence>
<reference evidence="2 3" key="1">
    <citation type="submission" date="2023-07" db="EMBL/GenBank/DDBJ databases">
        <title>Sequencing the genomes of 1000 actinobacteria strains.</title>
        <authorList>
            <person name="Klenk H.-P."/>
        </authorList>
    </citation>
    <scope>NUCLEOTIDE SEQUENCE [LARGE SCALE GENOMIC DNA]</scope>
    <source>
        <strain evidence="2 3">DSM 22966</strain>
    </source>
</reference>
<proteinExistence type="predicted"/>
<dbReference type="EMBL" id="JAVDYJ010000001">
    <property type="protein sequence ID" value="MDR7346707.1"/>
    <property type="molecule type" value="Genomic_DNA"/>
</dbReference>
<feature type="transmembrane region" description="Helical" evidence="1">
    <location>
        <begin position="432"/>
        <end position="452"/>
    </location>
</feature>
<feature type="transmembrane region" description="Helical" evidence="1">
    <location>
        <begin position="535"/>
        <end position="555"/>
    </location>
</feature>
<feature type="transmembrane region" description="Helical" evidence="1">
    <location>
        <begin position="856"/>
        <end position="875"/>
    </location>
</feature>
<feature type="transmembrane region" description="Helical" evidence="1">
    <location>
        <begin position="882"/>
        <end position="901"/>
    </location>
</feature>
<organism evidence="2 3">
    <name type="scientific">Enteractinococcus fodinae</name>
    <dbReference type="NCBI Taxonomy" id="684663"/>
    <lineage>
        <taxon>Bacteria</taxon>
        <taxon>Bacillati</taxon>
        <taxon>Actinomycetota</taxon>
        <taxon>Actinomycetes</taxon>
        <taxon>Micrococcales</taxon>
        <taxon>Micrococcaceae</taxon>
    </lineage>
</organism>
<dbReference type="Gene3D" id="3.30.70.1320">
    <property type="entry name" value="Multidrug efflux transporter AcrB pore domain like"/>
    <property type="match status" value="1"/>
</dbReference>
<gene>
    <name evidence="2" type="ORF">J2S62_000964</name>
</gene>
<dbReference type="SUPFAM" id="SSF82714">
    <property type="entry name" value="Multidrug efflux transporter AcrB TolC docking domain, DN and DC subdomains"/>
    <property type="match status" value="2"/>
</dbReference>
<feature type="transmembrane region" description="Helical" evidence="1">
    <location>
        <begin position="464"/>
        <end position="490"/>
    </location>
</feature>
<name>A0ABU2AZC5_9MICC</name>
<dbReference type="Gene3D" id="3.30.70.1430">
    <property type="entry name" value="Multidrug efflux transporter AcrB pore domain"/>
    <property type="match status" value="2"/>
</dbReference>
<feature type="transmembrane region" description="Helical" evidence="1">
    <location>
        <begin position="337"/>
        <end position="358"/>
    </location>
</feature>
<dbReference type="InterPro" id="IPR001036">
    <property type="entry name" value="Acrflvin-R"/>
</dbReference>
<dbReference type="Gene3D" id="3.30.70.1440">
    <property type="entry name" value="Multidrug efflux transporter AcrB pore domain"/>
    <property type="match status" value="1"/>
</dbReference>
<keyword evidence="1" id="KW-0812">Transmembrane</keyword>
<sequence length="1039" mass="110794">MDWLVKLSMKNRAFIALVTIVIMVLGLISLNMLRRELIPPVELPAVAITATNPGASSEQMAEQVAEPIERQLSTVDNAVSTTSTSNSNFSLITLELEYGSDVFRAASQTDVLLNSLDEELPDGTNTTTLTGGTSNIPAMAVSISSQLDPAELSERFDQAARSDLENISGVSQVQLFGAEEEIVRINPDDDALTEQGIDRTDLIDALEDAGAVVPGGSVSDNNESLDIAIGKEFNEVDDMGSILVAVEEGPPVPLSEIAEVEQTQAETQTVSRTNGDDAISLMILPSNDANFIELSEEAKAIMDEAAVQMADGTEFTIVFDQADFIEDAIAGLANEGLWGLALAVLVIFVFLLAVRPTIITGITIPLSVLFAFVGMLATGTTVNMMSLAGLMITIGRMVDDSIVVIENIMRHLRQAPEGESKLKTITRATGEVSSAVISSTVVTVLVFVPILLVEGVAGELFRPFALTVVLAMVGSTLVALTIVPVLAYWFMRNKRIRGDQARVMENTDLRVTTNRLARIYRPIITWAIRSRATRWTTAIAALAVFVGSIALVPALKVNLLGDTGMNMQVVTYNAPQGSSLQRTSELARDLETVLADVEAVETVQVDIGGGQTMMSPGDDEATFTLITEASADQPEVEANLQQTLEDFFAENPDHGEFQMETGDAMMGSDTVDVRLDALNEDDLGEASETLVNAFEELDETAQVESDFTAEQPSIEIIPREDEVAQYGMTVADAMGLIVSHTAEFPVSEVTINDRDLEVYIESSAAVETVEDLENLDLFGIPLTDLAEVNRVNIPPTVSTMNAIRTVTISVTPASTDDVGATTAALSEAIDNADLPDGVQSELAGVAEEIDTTFEQLALAMIAAVLLIYVVLVWLLKSLVQPLVMLVAIPFAATGMIVALLITGTPLGATTLVGMLMLIGIVVTNSIVLMDLINQYRRRDATLEDAILAGAQNRVRPIIMTAAATIGALIPPALGLASQSSFVSAPMAVAVIGGLVASTLITLVIVPVLYRMTEGTAETVSRHQARKEAAAQDVHSAPSE</sequence>
<feature type="transmembrane region" description="Helical" evidence="1">
    <location>
        <begin position="364"/>
        <end position="387"/>
    </location>
</feature>
<dbReference type="InterPro" id="IPR027463">
    <property type="entry name" value="AcrB_DN_DC_subdom"/>
</dbReference>
<keyword evidence="3" id="KW-1185">Reference proteome</keyword>
<keyword evidence="1" id="KW-1133">Transmembrane helix</keyword>
<dbReference type="Pfam" id="PF00873">
    <property type="entry name" value="ACR_tran"/>
    <property type="match status" value="1"/>
</dbReference>
<dbReference type="PANTHER" id="PTHR32063:SF0">
    <property type="entry name" value="SWARMING MOTILITY PROTEIN SWRC"/>
    <property type="match status" value="1"/>
</dbReference>
<keyword evidence="1" id="KW-0472">Membrane</keyword>
<feature type="transmembrane region" description="Helical" evidence="1">
    <location>
        <begin position="907"/>
        <end position="928"/>
    </location>
</feature>
<evidence type="ECO:0000256" key="1">
    <source>
        <dbReference type="SAM" id="Phobius"/>
    </source>
</evidence>
<protein>
    <submittedName>
        <fullName evidence="2">HAE1 family hydrophobic/amphiphilic exporter-1</fullName>
    </submittedName>
</protein>
<dbReference type="Proteomes" id="UP001183794">
    <property type="component" value="Unassembled WGS sequence"/>
</dbReference>